<keyword evidence="1" id="KW-0812">Transmembrane</keyword>
<dbReference type="Proteomes" id="UP001279734">
    <property type="component" value="Unassembled WGS sequence"/>
</dbReference>
<comment type="caution">
    <text evidence="2">The sequence shown here is derived from an EMBL/GenBank/DDBJ whole genome shotgun (WGS) entry which is preliminary data.</text>
</comment>
<organism evidence="2 3">
    <name type="scientific">Nepenthes gracilis</name>
    <name type="common">Slender pitcher plant</name>
    <dbReference type="NCBI Taxonomy" id="150966"/>
    <lineage>
        <taxon>Eukaryota</taxon>
        <taxon>Viridiplantae</taxon>
        <taxon>Streptophyta</taxon>
        <taxon>Embryophyta</taxon>
        <taxon>Tracheophyta</taxon>
        <taxon>Spermatophyta</taxon>
        <taxon>Magnoliopsida</taxon>
        <taxon>eudicotyledons</taxon>
        <taxon>Gunneridae</taxon>
        <taxon>Pentapetalae</taxon>
        <taxon>Caryophyllales</taxon>
        <taxon>Nepenthaceae</taxon>
        <taxon>Nepenthes</taxon>
    </lineage>
</organism>
<proteinExistence type="predicted"/>
<protein>
    <submittedName>
        <fullName evidence="2">Uncharacterized protein</fullName>
    </submittedName>
</protein>
<name>A0AAD3T710_NEPGR</name>
<keyword evidence="1" id="KW-1133">Transmembrane helix</keyword>
<keyword evidence="3" id="KW-1185">Reference proteome</keyword>
<dbReference type="EMBL" id="BSYO01000028">
    <property type="protein sequence ID" value="GMH24603.1"/>
    <property type="molecule type" value="Genomic_DNA"/>
</dbReference>
<gene>
    <name evidence="2" type="ORF">Nepgr_026446</name>
</gene>
<accession>A0AAD3T710</accession>
<reference evidence="2" key="1">
    <citation type="submission" date="2023-05" db="EMBL/GenBank/DDBJ databases">
        <title>Nepenthes gracilis genome sequencing.</title>
        <authorList>
            <person name="Fukushima K."/>
        </authorList>
    </citation>
    <scope>NUCLEOTIDE SEQUENCE</scope>
    <source>
        <strain evidence="2">SING2019-196</strain>
    </source>
</reference>
<sequence length="94" mass="10261">MAGNKDGNPEDIKVEEDVKLLTSVEATQNKIEDSVARRLRSLDAVLDVSCASCYPVDHAADFLGISNLLIYGVFCVYEHLVGFLVLLQFGILAC</sequence>
<evidence type="ECO:0000313" key="2">
    <source>
        <dbReference type="EMBL" id="GMH24603.1"/>
    </source>
</evidence>
<feature type="transmembrane region" description="Helical" evidence="1">
    <location>
        <begin position="68"/>
        <end position="93"/>
    </location>
</feature>
<evidence type="ECO:0000256" key="1">
    <source>
        <dbReference type="SAM" id="Phobius"/>
    </source>
</evidence>
<dbReference type="AlphaFoldDB" id="A0AAD3T710"/>
<evidence type="ECO:0000313" key="3">
    <source>
        <dbReference type="Proteomes" id="UP001279734"/>
    </source>
</evidence>
<keyword evidence="1" id="KW-0472">Membrane</keyword>